<evidence type="ECO:0000313" key="2">
    <source>
        <dbReference type="Proteomes" id="UP000325315"/>
    </source>
</evidence>
<evidence type="ECO:0000313" key="1">
    <source>
        <dbReference type="EMBL" id="KAA3483577.1"/>
    </source>
</evidence>
<name>A0A5B6WRQ1_9ROSI</name>
<gene>
    <name evidence="1" type="ORF">EPI10_005736</name>
</gene>
<keyword evidence="2" id="KW-1185">Reference proteome</keyword>
<organism evidence="1 2">
    <name type="scientific">Gossypium australe</name>
    <dbReference type="NCBI Taxonomy" id="47621"/>
    <lineage>
        <taxon>Eukaryota</taxon>
        <taxon>Viridiplantae</taxon>
        <taxon>Streptophyta</taxon>
        <taxon>Embryophyta</taxon>
        <taxon>Tracheophyta</taxon>
        <taxon>Spermatophyta</taxon>
        <taxon>Magnoliopsida</taxon>
        <taxon>eudicotyledons</taxon>
        <taxon>Gunneridae</taxon>
        <taxon>Pentapetalae</taxon>
        <taxon>rosids</taxon>
        <taxon>malvids</taxon>
        <taxon>Malvales</taxon>
        <taxon>Malvaceae</taxon>
        <taxon>Malvoideae</taxon>
        <taxon>Gossypium</taxon>
    </lineage>
</organism>
<reference evidence="2" key="1">
    <citation type="journal article" date="2019" name="Plant Biotechnol. J.">
        <title>Genome sequencing of the Australian wild diploid species Gossypium australe highlights disease resistance and delayed gland morphogenesis.</title>
        <authorList>
            <person name="Cai Y."/>
            <person name="Cai X."/>
            <person name="Wang Q."/>
            <person name="Wang P."/>
            <person name="Zhang Y."/>
            <person name="Cai C."/>
            <person name="Xu Y."/>
            <person name="Wang K."/>
            <person name="Zhou Z."/>
            <person name="Wang C."/>
            <person name="Geng S."/>
            <person name="Li B."/>
            <person name="Dong Q."/>
            <person name="Hou Y."/>
            <person name="Wang H."/>
            <person name="Ai P."/>
            <person name="Liu Z."/>
            <person name="Yi F."/>
            <person name="Sun M."/>
            <person name="An G."/>
            <person name="Cheng J."/>
            <person name="Zhang Y."/>
            <person name="Shi Q."/>
            <person name="Xie Y."/>
            <person name="Shi X."/>
            <person name="Chang Y."/>
            <person name="Huang F."/>
            <person name="Chen Y."/>
            <person name="Hong S."/>
            <person name="Mi L."/>
            <person name="Sun Q."/>
            <person name="Zhang L."/>
            <person name="Zhou B."/>
            <person name="Peng R."/>
            <person name="Zhang X."/>
            <person name="Liu F."/>
        </authorList>
    </citation>
    <scope>NUCLEOTIDE SEQUENCE [LARGE SCALE GENOMIC DNA]</scope>
    <source>
        <strain evidence="2">cv. PA1801</strain>
    </source>
</reference>
<dbReference type="EMBL" id="SMMG02000002">
    <property type="protein sequence ID" value="KAA3483577.1"/>
    <property type="molecule type" value="Genomic_DNA"/>
</dbReference>
<protein>
    <submittedName>
        <fullName evidence="1">Uncharacterized protein</fullName>
    </submittedName>
</protein>
<proteinExistence type="predicted"/>
<dbReference type="Proteomes" id="UP000325315">
    <property type="component" value="Unassembled WGS sequence"/>
</dbReference>
<comment type="caution">
    <text evidence="1">The sequence shown here is derived from an EMBL/GenBank/DDBJ whole genome shotgun (WGS) entry which is preliminary data.</text>
</comment>
<sequence length="98" mass="11249">MASVRWWVMGIASIFREIIGALRGCPVIQSARAGCLFMNKKCVIFGTLIMWAGTKIRSMRFMAKTWGSRFIKFPLLLMALTIEEWFHNPHGFYTSKSV</sequence>
<dbReference type="AlphaFoldDB" id="A0A5B6WRQ1"/>
<accession>A0A5B6WRQ1</accession>